<feature type="non-terminal residue" evidence="2">
    <location>
        <position position="92"/>
    </location>
</feature>
<reference evidence="2" key="1">
    <citation type="submission" date="2020-05" db="EMBL/GenBank/DDBJ databases">
        <title>WGS assembly of Panicum virgatum.</title>
        <authorList>
            <person name="Lovell J.T."/>
            <person name="Jenkins J."/>
            <person name="Shu S."/>
            <person name="Juenger T.E."/>
            <person name="Schmutz J."/>
        </authorList>
    </citation>
    <scope>NUCLEOTIDE SEQUENCE</scope>
    <source>
        <strain evidence="2">AP13</strain>
    </source>
</reference>
<keyword evidence="3" id="KW-1185">Reference proteome</keyword>
<sequence>MPHCAAGPGGRRAVGLRRGPRMTGAWPSPSALRRAQLRQQLAQTRMLPEKGPAMHKCVCPCPTVLPTWCARSMQPGLSNAPLFRSFFLSEKS</sequence>
<evidence type="ECO:0000313" key="2">
    <source>
        <dbReference type="EMBL" id="KAG2604827.1"/>
    </source>
</evidence>
<evidence type="ECO:0000313" key="3">
    <source>
        <dbReference type="Proteomes" id="UP000823388"/>
    </source>
</evidence>
<evidence type="ECO:0000256" key="1">
    <source>
        <dbReference type="SAM" id="MobiDB-lite"/>
    </source>
</evidence>
<feature type="region of interest" description="Disordered" evidence="1">
    <location>
        <begin position="1"/>
        <end position="32"/>
    </location>
</feature>
<dbReference type="Proteomes" id="UP000823388">
    <property type="component" value="Chromosome 4N"/>
</dbReference>
<dbReference type="AlphaFoldDB" id="A0A8T0T3C2"/>
<accession>A0A8T0T3C2</accession>
<proteinExistence type="predicted"/>
<dbReference type="EMBL" id="CM029044">
    <property type="protein sequence ID" value="KAG2604827.1"/>
    <property type="molecule type" value="Genomic_DNA"/>
</dbReference>
<name>A0A8T0T3C2_PANVG</name>
<protein>
    <submittedName>
        <fullName evidence="2">Uncharacterized protein</fullName>
    </submittedName>
</protein>
<organism evidence="2 3">
    <name type="scientific">Panicum virgatum</name>
    <name type="common">Blackwell switchgrass</name>
    <dbReference type="NCBI Taxonomy" id="38727"/>
    <lineage>
        <taxon>Eukaryota</taxon>
        <taxon>Viridiplantae</taxon>
        <taxon>Streptophyta</taxon>
        <taxon>Embryophyta</taxon>
        <taxon>Tracheophyta</taxon>
        <taxon>Spermatophyta</taxon>
        <taxon>Magnoliopsida</taxon>
        <taxon>Liliopsida</taxon>
        <taxon>Poales</taxon>
        <taxon>Poaceae</taxon>
        <taxon>PACMAD clade</taxon>
        <taxon>Panicoideae</taxon>
        <taxon>Panicodae</taxon>
        <taxon>Paniceae</taxon>
        <taxon>Panicinae</taxon>
        <taxon>Panicum</taxon>
        <taxon>Panicum sect. Hiantes</taxon>
    </lineage>
</organism>
<comment type="caution">
    <text evidence="2">The sequence shown here is derived from an EMBL/GenBank/DDBJ whole genome shotgun (WGS) entry which is preliminary data.</text>
</comment>
<gene>
    <name evidence="2" type="ORF">PVAP13_4NG064188</name>
</gene>